<name>A0A317KGY5_9ACTN</name>
<dbReference type="InterPro" id="IPR029032">
    <property type="entry name" value="AhpD-like"/>
</dbReference>
<feature type="domain" description="Carboxymuconolactone decarboxylase-like" evidence="1">
    <location>
        <begin position="34"/>
        <end position="97"/>
    </location>
</feature>
<dbReference type="Pfam" id="PF02627">
    <property type="entry name" value="CMD"/>
    <property type="match status" value="1"/>
</dbReference>
<evidence type="ECO:0000259" key="1">
    <source>
        <dbReference type="Pfam" id="PF02627"/>
    </source>
</evidence>
<organism evidence="2 3">
    <name type="scientific">Micromonospora globispora</name>
    <dbReference type="NCBI Taxonomy" id="1450148"/>
    <lineage>
        <taxon>Bacteria</taxon>
        <taxon>Bacillati</taxon>
        <taxon>Actinomycetota</taxon>
        <taxon>Actinomycetes</taxon>
        <taxon>Micromonosporales</taxon>
        <taxon>Micromonosporaceae</taxon>
        <taxon>Micromonospora</taxon>
    </lineage>
</organism>
<dbReference type="Gene3D" id="1.20.1290.10">
    <property type="entry name" value="AhpD-like"/>
    <property type="match status" value="1"/>
</dbReference>
<dbReference type="InterPro" id="IPR003779">
    <property type="entry name" value="CMD-like"/>
</dbReference>
<dbReference type="PANTHER" id="PTHR35446:SF2">
    <property type="entry name" value="CARBOXYMUCONOLACTONE DECARBOXYLASE-LIKE DOMAIN-CONTAINING PROTEIN"/>
    <property type="match status" value="1"/>
</dbReference>
<dbReference type="EMBL" id="QGSV01000064">
    <property type="protein sequence ID" value="PWU52536.1"/>
    <property type="molecule type" value="Genomic_DNA"/>
</dbReference>
<dbReference type="PANTHER" id="PTHR35446">
    <property type="entry name" value="SI:CH211-175M2.5"/>
    <property type="match status" value="1"/>
</dbReference>
<proteinExistence type="predicted"/>
<evidence type="ECO:0000313" key="3">
    <source>
        <dbReference type="Proteomes" id="UP000245683"/>
    </source>
</evidence>
<dbReference type="RefSeq" id="WP_109943099.1">
    <property type="nucleotide sequence ID" value="NZ_QGGF01000433.1"/>
</dbReference>
<dbReference type="GO" id="GO:0051920">
    <property type="term" value="F:peroxiredoxin activity"/>
    <property type="evidence" value="ECO:0007669"/>
    <property type="project" value="InterPro"/>
</dbReference>
<protein>
    <recommendedName>
        <fullName evidence="1">Carboxymuconolactone decarboxylase-like domain-containing protein</fullName>
    </recommendedName>
</protein>
<dbReference type="SUPFAM" id="SSF69118">
    <property type="entry name" value="AhpD-like"/>
    <property type="match status" value="1"/>
</dbReference>
<gene>
    <name evidence="2" type="ORF">DLJ46_02875</name>
</gene>
<dbReference type="OrthoDB" id="153253at2"/>
<dbReference type="AlphaFoldDB" id="A0A317KGY5"/>
<keyword evidence="3" id="KW-1185">Reference proteome</keyword>
<reference evidence="3" key="1">
    <citation type="submission" date="2018-05" db="EMBL/GenBank/DDBJ databases">
        <title>Micromonospora globispora sp. nov. and Micromonospora rugosa sp. nov., isolated from marine sediment.</title>
        <authorList>
            <person name="Carro L."/>
            <person name="Aysel V."/>
            <person name="Cetin D."/>
            <person name="Igual J.M."/>
            <person name="Klenk H.-P."/>
            <person name="Trujillo M.E."/>
            <person name="Sahin N."/>
        </authorList>
    </citation>
    <scope>NUCLEOTIDE SEQUENCE [LARGE SCALE GENOMIC DNA]</scope>
    <source>
        <strain evidence="3">S2904</strain>
    </source>
</reference>
<dbReference type="Proteomes" id="UP000245683">
    <property type="component" value="Unassembled WGS sequence"/>
</dbReference>
<sequence length="124" mass="13530">MSHLRTPAESPLNASHAARFGYVPNYARVFALAPEAYAAWQALNAAIRAGMDERRYELVTLAAARALGSRYCALANAAVLRDRFYDDRTLHAIVTDRHRAGLDPGDVATMDFADRIAVDPGAAR</sequence>
<accession>A0A317KGY5</accession>
<evidence type="ECO:0000313" key="2">
    <source>
        <dbReference type="EMBL" id="PWU52536.1"/>
    </source>
</evidence>
<comment type="caution">
    <text evidence="2">The sequence shown here is derived from an EMBL/GenBank/DDBJ whole genome shotgun (WGS) entry which is preliminary data.</text>
</comment>